<evidence type="ECO:0000313" key="4">
    <source>
        <dbReference type="EnsemblMetazoa" id="ASIC001192-PA"/>
    </source>
</evidence>
<dbReference type="VEuPathDB" id="VectorBase:ASIC001192"/>
<accession>A0A084VB52</accession>
<proteinExistence type="inferred from homology"/>
<dbReference type="InterPro" id="IPR001254">
    <property type="entry name" value="Trypsin_dom"/>
</dbReference>
<organism evidence="3">
    <name type="scientific">Anopheles sinensis</name>
    <name type="common">Mosquito</name>
    <dbReference type="NCBI Taxonomy" id="74873"/>
    <lineage>
        <taxon>Eukaryota</taxon>
        <taxon>Metazoa</taxon>
        <taxon>Ecdysozoa</taxon>
        <taxon>Arthropoda</taxon>
        <taxon>Hexapoda</taxon>
        <taxon>Insecta</taxon>
        <taxon>Pterygota</taxon>
        <taxon>Neoptera</taxon>
        <taxon>Endopterygota</taxon>
        <taxon>Diptera</taxon>
        <taxon>Nematocera</taxon>
        <taxon>Culicoidea</taxon>
        <taxon>Culicidae</taxon>
        <taxon>Anophelinae</taxon>
        <taxon>Anopheles</taxon>
    </lineage>
</organism>
<dbReference type="Pfam" id="PF00089">
    <property type="entry name" value="Trypsin"/>
    <property type="match status" value="1"/>
</dbReference>
<dbReference type="InterPro" id="IPR043504">
    <property type="entry name" value="Peptidase_S1_PA_chymotrypsin"/>
</dbReference>
<dbReference type="OrthoDB" id="7726766at2759"/>
<dbReference type="EMBL" id="KE524276">
    <property type="protein sequence ID" value="KFB35196.1"/>
    <property type="molecule type" value="Genomic_DNA"/>
</dbReference>
<dbReference type="VEuPathDB" id="VectorBase:ASIS009700"/>
<dbReference type="VEuPathDB" id="VectorBase:ASIS016539"/>
<evidence type="ECO:0000259" key="2">
    <source>
        <dbReference type="Pfam" id="PF00089"/>
    </source>
</evidence>
<name>A0A084VB52_ANOSI</name>
<dbReference type="GO" id="GO:0006508">
    <property type="term" value="P:proteolysis"/>
    <property type="evidence" value="ECO:0007669"/>
    <property type="project" value="InterPro"/>
</dbReference>
<comment type="similarity">
    <text evidence="1">Belongs to the peptidase S1 family. CLIP subfamily.</text>
</comment>
<dbReference type="PANTHER" id="PTHR24260">
    <property type="match status" value="1"/>
</dbReference>
<dbReference type="Proteomes" id="UP000030765">
    <property type="component" value="Unassembled WGS sequence"/>
</dbReference>
<dbReference type="InterPro" id="IPR051333">
    <property type="entry name" value="CLIP_Serine_Protease"/>
</dbReference>
<dbReference type="GO" id="GO:0004252">
    <property type="term" value="F:serine-type endopeptidase activity"/>
    <property type="evidence" value="ECO:0007669"/>
    <property type="project" value="InterPro"/>
</dbReference>
<dbReference type="SUPFAM" id="SSF50494">
    <property type="entry name" value="Trypsin-like serine proteases"/>
    <property type="match status" value="1"/>
</dbReference>
<evidence type="ECO:0000313" key="5">
    <source>
        <dbReference type="Proteomes" id="UP000030765"/>
    </source>
</evidence>
<dbReference type="PANTHER" id="PTHR24260:SF147">
    <property type="entry name" value="EG:BACR7A4.3 PROTEIN-RELATED"/>
    <property type="match status" value="1"/>
</dbReference>
<evidence type="ECO:0000313" key="3">
    <source>
        <dbReference type="EMBL" id="KFB35196.1"/>
    </source>
</evidence>
<dbReference type="EMBL" id="ATLV01005281">
    <property type="status" value="NOT_ANNOTATED_CDS"/>
    <property type="molecule type" value="Genomic_DNA"/>
</dbReference>
<reference evidence="4" key="2">
    <citation type="submission" date="2020-05" db="UniProtKB">
        <authorList>
            <consortium name="EnsemblMetazoa"/>
        </authorList>
    </citation>
    <scope>IDENTIFICATION</scope>
</reference>
<feature type="domain" description="Peptidase S1" evidence="2">
    <location>
        <begin position="154"/>
        <end position="259"/>
    </location>
</feature>
<dbReference type="Gene3D" id="2.40.10.10">
    <property type="entry name" value="Trypsin-like serine proteases"/>
    <property type="match status" value="2"/>
</dbReference>
<dbReference type="AlphaFoldDB" id="A0A084VB52"/>
<keyword evidence="5" id="KW-1185">Reference proteome</keyword>
<reference evidence="3 5" key="1">
    <citation type="journal article" date="2014" name="BMC Genomics">
        <title>Genome sequence of Anopheles sinensis provides insight into genetics basis of mosquito competence for malaria parasites.</title>
        <authorList>
            <person name="Zhou D."/>
            <person name="Zhang D."/>
            <person name="Ding G."/>
            <person name="Shi L."/>
            <person name="Hou Q."/>
            <person name="Ye Y."/>
            <person name="Xu Y."/>
            <person name="Zhou H."/>
            <person name="Xiong C."/>
            <person name="Li S."/>
            <person name="Yu J."/>
            <person name="Hong S."/>
            <person name="Yu X."/>
            <person name="Zou P."/>
            <person name="Chen C."/>
            <person name="Chang X."/>
            <person name="Wang W."/>
            <person name="Lv Y."/>
            <person name="Sun Y."/>
            <person name="Ma L."/>
            <person name="Shen B."/>
            <person name="Zhu C."/>
        </authorList>
    </citation>
    <scope>NUCLEOTIDE SEQUENCE [LARGE SCALE GENOMIC DNA]</scope>
</reference>
<protein>
    <submittedName>
        <fullName evidence="3">AGAP009249-PA-like protein</fullName>
    </submittedName>
</protein>
<dbReference type="EnsemblMetazoa" id="ASIC001192-RA">
    <property type="protein sequence ID" value="ASIC001192-PA"/>
    <property type="gene ID" value="ASIC001192"/>
</dbReference>
<gene>
    <name evidence="3" type="ORF">ZHAS_00001192</name>
</gene>
<dbReference type="InterPro" id="IPR009003">
    <property type="entry name" value="Peptidase_S1_PA"/>
</dbReference>
<sequence length="272" mass="30212">MFLVPEVCELKFGAAVQSEFRAFNRHEHDVHALNLLGRDCGFGESALGVKISSHKKWLSSVLLKQKRQDIDSAQFFDTDLEIGDHCRMPDGNTGMCTDVQRCPKVQYDFSTQKQVTFCSNGSIVCCPFHNMLNATNGAVSELNACATNYKSFHKRSFLPHMIKIQRNISNKVVKSCVGTLITQSVAVASASCLSHMDIISAIVILDWEKTSPQMSIKKIIFHPEFQASMQQNDIGLVTIDGTVDPKSGKIPACVWQNQTHIPALVNDGRNEH</sequence>
<evidence type="ECO:0000256" key="1">
    <source>
        <dbReference type="ARBA" id="ARBA00024195"/>
    </source>
</evidence>